<evidence type="ECO:0000313" key="2">
    <source>
        <dbReference type="EMBL" id="KAJ8794615.1"/>
    </source>
</evidence>
<dbReference type="GO" id="GO:0045944">
    <property type="term" value="P:positive regulation of transcription by RNA polymerase II"/>
    <property type="evidence" value="ECO:0007669"/>
    <property type="project" value="TreeGrafter"/>
</dbReference>
<dbReference type="PANTHER" id="PTHR15268:SF17">
    <property type="entry name" value="BCLAF1 AND THRAP3 FAMILY MEMBER 3"/>
    <property type="match status" value="1"/>
</dbReference>
<reference evidence="2 3" key="1">
    <citation type="submission" date="2022-11" db="EMBL/GenBank/DDBJ databases">
        <title>Whole genome sequence of Eschrichtius robustus ER-17-0199.</title>
        <authorList>
            <person name="Bruniche-Olsen A."/>
            <person name="Black A.N."/>
            <person name="Fields C.J."/>
            <person name="Walden K."/>
            <person name="Dewoody J.A."/>
        </authorList>
    </citation>
    <scope>NUCLEOTIDE SEQUENCE [LARGE SCALE GENOMIC DNA]</scope>
    <source>
        <strain evidence="2">ER-17-0199</strain>
        <tissue evidence="2">Blubber</tissue>
    </source>
</reference>
<dbReference type="AlphaFoldDB" id="A0AB34HUX1"/>
<proteinExistence type="inferred from homology"/>
<name>A0AB34HUX1_ESCRO</name>
<dbReference type="Proteomes" id="UP001159641">
    <property type="component" value="Unassembled WGS sequence"/>
</dbReference>
<evidence type="ECO:0000313" key="3">
    <source>
        <dbReference type="Proteomes" id="UP001159641"/>
    </source>
</evidence>
<sequence>MGQCVEAGEVVVCAESRMELMFLQLGVGVAEIGMEQPARLQGRAPEESWGPVRRSVDFVPMSLGVLWEECSRAEAVSRLFATEQEGSDQHSSFSRLKNTHVDGFQKPTCLVKSNFRKFIQKPYLNYHTMQRKDVITHKPFGIEGNHQNTRGFRRIFKTNLRGGTFQPQYKSGLVQKSLCIQAKYQRLRFAGPSGFITNKFRERLLRKKKLAPFLLAAQFFQTTLPASLT</sequence>
<dbReference type="GO" id="GO:0003712">
    <property type="term" value="F:transcription coregulator activity"/>
    <property type="evidence" value="ECO:0007669"/>
    <property type="project" value="TreeGrafter"/>
</dbReference>
<dbReference type="EMBL" id="JAIQCJ010000779">
    <property type="protein sequence ID" value="KAJ8794615.1"/>
    <property type="molecule type" value="Genomic_DNA"/>
</dbReference>
<accession>A0AB34HUX1</accession>
<gene>
    <name evidence="2" type="ORF">J1605_003086</name>
</gene>
<keyword evidence="3" id="KW-1185">Reference proteome</keyword>
<protein>
    <submittedName>
        <fullName evidence="2">Uncharacterized protein</fullName>
    </submittedName>
</protein>
<comment type="similarity">
    <text evidence="1">Belongs to the BCLAF1/THRAP3 family.</text>
</comment>
<dbReference type="GO" id="GO:0003677">
    <property type="term" value="F:DNA binding"/>
    <property type="evidence" value="ECO:0007669"/>
    <property type="project" value="TreeGrafter"/>
</dbReference>
<dbReference type="GO" id="GO:0016592">
    <property type="term" value="C:mediator complex"/>
    <property type="evidence" value="ECO:0007669"/>
    <property type="project" value="TreeGrafter"/>
</dbReference>
<dbReference type="PANTHER" id="PTHR15268">
    <property type="entry name" value="THRAP3/BCLAF1"/>
    <property type="match status" value="1"/>
</dbReference>
<evidence type="ECO:0000256" key="1">
    <source>
        <dbReference type="ARBA" id="ARBA00006481"/>
    </source>
</evidence>
<comment type="caution">
    <text evidence="2">The sequence shown here is derived from an EMBL/GenBank/DDBJ whole genome shotgun (WGS) entry which is preliminary data.</text>
</comment>
<dbReference type="InterPro" id="IPR029199">
    <property type="entry name" value="THRAP3_BCLAF1"/>
</dbReference>
<organism evidence="2 3">
    <name type="scientific">Eschrichtius robustus</name>
    <name type="common">California gray whale</name>
    <name type="synonym">Eschrichtius gibbosus</name>
    <dbReference type="NCBI Taxonomy" id="9764"/>
    <lineage>
        <taxon>Eukaryota</taxon>
        <taxon>Metazoa</taxon>
        <taxon>Chordata</taxon>
        <taxon>Craniata</taxon>
        <taxon>Vertebrata</taxon>
        <taxon>Euteleostomi</taxon>
        <taxon>Mammalia</taxon>
        <taxon>Eutheria</taxon>
        <taxon>Laurasiatheria</taxon>
        <taxon>Artiodactyla</taxon>
        <taxon>Whippomorpha</taxon>
        <taxon>Cetacea</taxon>
        <taxon>Mysticeti</taxon>
        <taxon>Eschrichtiidae</taxon>
        <taxon>Eschrichtius</taxon>
    </lineage>
</organism>